<keyword evidence="2" id="KW-1185">Reference proteome</keyword>
<evidence type="ECO:0000313" key="2">
    <source>
        <dbReference type="Proteomes" id="UP000253729"/>
    </source>
</evidence>
<accession>A0A3F3PZU8</accession>
<organism evidence="1 2">
    <name type="scientific">Aspergillus welwitschiae</name>
    <dbReference type="NCBI Taxonomy" id="1341132"/>
    <lineage>
        <taxon>Eukaryota</taxon>
        <taxon>Fungi</taxon>
        <taxon>Dikarya</taxon>
        <taxon>Ascomycota</taxon>
        <taxon>Pezizomycotina</taxon>
        <taxon>Eurotiomycetes</taxon>
        <taxon>Eurotiomycetidae</taxon>
        <taxon>Eurotiales</taxon>
        <taxon>Aspergillaceae</taxon>
        <taxon>Aspergillus</taxon>
        <taxon>Aspergillus subgen. Circumdati</taxon>
    </lineage>
</organism>
<dbReference type="RefSeq" id="XP_026625284.1">
    <property type="nucleotide sequence ID" value="XM_026766700.1"/>
</dbReference>
<dbReference type="Proteomes" id="UP000253729">
    <property type="component" value="Unassembled WGS sequence"/>
</dbReference>
<dbReference type="EMBL" id="KZ852051">
    <property type="protein sequence ID" value="RDH32262.1"/>
    <property type="molecule type" value="Genomic_DNA"/>
</dbReference>
<name>A0A3F3PZU8_9EURO</name>
<reference evidence="1 2" key="1">
    <citation type="submission" date="2018-07" db="EMBL/GenBank/DDBJ databases">
        <title>The genomes of Aspergillus section Nigri reveals drivers in fungal speciation.</title>
        <authorList>
            <consortium name="DOE Joint Genome Institute"/>
            <person name="Vesth T.C."/>
            <person name="Nybo J."/>
            <person name="Theobald S."/>
            <person name="Brandl J."/>
            <person name="Frisvad J.C."/>
            <person name="Nielsen K.F."/>
            <person name="Lyhne E.K."/>
            <person name="Kogle M.E."/>
            <person name="Kuo A."/>
            <person name="Riley R."/>
            <person name="Clum A."/>
            <person name="Nolan M."/>
            <person name="Lipzen A."/>
            <person name="Salamov A."/>
            <person name="Henrissat B."/>
            <person name="Wiebenga A."/>
            <person name="De vries R.P."/>
            <person name="Grigoriev I.V."/>
            <person name="Mortensen U.H."/>
            <person name="Andersen M.R."/>
            <person name="Baker S.E."/>
        </authorList>
    </citation>
    <scope>NUCLEOTIDE SEQUENCE [LARGE SCALE GENOMIC DNA]</scope>
    <source>
        <strain evidence="1 2">CBS 139.54b</strain>
    </source>
</reference>
<proteinExistence type="predicted"/>
<evidence type="ECO:0000313" key="1">
    <source>
        <dbReference type="EMBL" id="RDH32262.1"/>
    </source>
</evidence>
<dbReference type="AlphaFoldDB" id="A0A3F3PZU8"/>
<protein>
    <submittedName>
        <fullName evidence="1">Uncharacterized protein</fullName>
    </submittedName>
</protein>
<gene>
    <name evidence="1" type="ORF">BDQ94DRAFT_145741</name>
</gene>
<sequence length="65" mass="7514">MDRLNGACCYSLLTPLLARLAPFPWIYLGGKLDDYSPNTQWWDSSHQIRITYAENKNNHNVSWAS</sequence>
<dbReference type="GeneID" id="38135056"/>